<evidence type="ECO:0000259" key="1">
    <source>
        <dbReference type="Pfam" id="PF13454"/>
    </source>
</evidence>
<dbReference type="SUPFAM" id="SSF51905">
    <property type="entry name" value="FAD/NAD(P)-binding domain"/>
    <property type="match status" value="1"/>
</dbReference>
<comment type="caution">
    <text evidence="2">The sequence shown here is derived from an EMBL/GenBank/DDBJ whole genome shotgun (WGS) entry which is preliminary data.</text>
</comment>
<dbReference type="PANTHER" id="PTHR40254:SF1">
    <property type="entry name" value="BLR0577 PROTEIN"/>
    <property type="match status" value="1"/>
</dbReference>
<dbReference type="InterPro" id="IPR038732">
    <property type="entry name" value="HpyO/CreE_NAD-binding"/>
</dbReference>
<keyword evidence="3" id="KW-1185">Reference proteome</keyword>
<protein>
    <recommendedName>
        <fullName evidence="1">FAD-dependent urate hydroxylase HpyO/Asp monooxygenase CreE-like FAD/NAD(P)-binding domain-containing protein</fullName>
    </recommendedName>
</protein>
<dbReference type="PANTHER" id="PTHR40254">
    <property type="entry name" value="BLR0577 PROTEIN"/>
    <property type="match status" value="1"/>
</dbReference>
<evidence type="ECO:0000313" key="3">
    <source>
        <dbReference type="Proteomes" id="UP001501758"/>
    </source>
</evidence>
<dbReference type="Proteomes" id="UP001501758">
    <property type="component" value="Unassembled WGS sequence"/>
</dbReference>
<name>A0ABN1ITR6_9FLAO</name>
<dbReference type="InterPro" id="IPR052189">
    <property type="entry name" value="L-asp_N-monooxygenase_NS-form"/>
</dbReference>
<proteinExistence type="predicted"/>
<dbReference type="EMBL" id="BAAAGE010000002">
    <property type="protein sequence ID" value="GAA0720775.1"/>
    <property type="molecule type" value="Genomic_DNA"/>
</dbReference>
<gene>
    <name evidence="2" type="ORF">GCM10009430_21310</name>
</gene>
<accession>A0ABN1ITR6</accession>
<dbReference type="RefSeq" id="WP_343912299.1">
    <property type="nucleotide sequence ID" value="NZ_BAAAGE010000002.1"/>
</dbReference>
<feature type="domain" description="FAD-dependent urate hydroxylase HpyO/Asp monooxygenase CreE-like FAD/NAD(P)-binding" evidence="1">
    <location>
        <begin position="12"/>
        <end position="192"/>
    </location>
</feature>
<sequence length="524" mass="59442">MDFEINHTDITFIGSGISSSFSILHFLDLLEKKPINKKISLTIIDRYPEFYTGIPYGVRSGYSVLLITSLKNFLPEPELSKFIEWLNLNKEWLLDEFRTEGGQLSLEWLATHKERLKNNEWEDLFIPRRFFGSYIDQKVKSTLEKAINENRVTVDYINSEVTDIEKNNDFYTLSLCDHKKISSEKVILSVGSLPTLKLWKNEDLIQEDNLMFINNPYKPNLGEVLGQLELFLKGKNAKEVNALIVGANASGLEMLYKLNDLDAIGSKIDKFTMLSTQGLSPDSIIDEEGKKKYTPKNLLALKDKEDLTASQIAEATYKDLDVADDVKLGAASTVDIISSAFGALLKKLNREELKKFACLYGNDIGRRQRCAGYHYSKTIDALKEENRFEHIAGRFVDIKKESDQAHFFEYLDTASKTNKISKDTVDVVFNCIGGTNLKASDVPELLKNLIQKELCVPNESNIGFDVNESLESSKNLHVMGPLLAGNIFDGKAVWHVEHCGRIIWLSSVLSENIHQYFKLLEPKK</sequence>
<organism evidence="2 3">
    <name type="scientific">Aquimarina litoralis</name>
    <dbReference type="NCBI Taxonomy" id="584605"/>
    <lineage>
        <taxon>Bacteria</taxon>
        <taxon>Pseudomonadati</taxon>
        <taxon>Bacteroidota</taxon>
        <taxon>Flavobacteriia</taxon>
        <taxon>Flavobacteriales</taxon>
        <taxon>Flavobacteriaceae</taxon>
        <taxon>Aquimarina</taxon>
    </lineage>
</organism>
<evidence type="ECO:0000313" key="2">
    <source>
        <dbReference type="EMBL" id="GAA0720775.1"/>
    </source>
</evidence>
<dbReference type="Pfam" id="PF13454">
    <property type="entry name" value="NAD_binding_9"/>
    <property type="match status" value="1"/>
</dbReference>
<dbReference type="InterPro" id="IPR036188">
    <property type="entry name" value="FAD/NAD-bd_sf"/>
</dbReference>
<reference evidence="2 3" key="1">
    <citation type="journal article" date="2019" name="Int. J. Syst. Evol. Microbiol.">
        <title>The Global Catalogue of Microorganisms (GCM) 10K type strain sequencing project: providing services to taxonomists for standard genome sequencing and annotation.</title>
        <authorList>
            <consortium name="The Broad Institute Genomics Platform"/>
            <consortium name="The Broad Institute Genome Sequencing Center for Infectious Disease"/>
            <person name="Wu L."/>
            <person name="Ma J."/>
        </authorList>
    </citation>
    <scope>NUCLEOTIDE SEQUENCE [LARGE SCALE GENOMIC DNA]</scope>
    <source>
        <strain evidence="2 3">JCM 15974</strain>
    </source>
</reference>